<reference evidence="1 2" key="2">
    <citation type="journal article" date="2014" name="FEMS Microbiol. Lett.">
        <title>Draft genomic DNA sequence of the facultatively methylotrophic bacterium Acidomonas methanolica type strain MB58.</title>
        <authorList>
            <person name="Higashiura N."/>
            <person name="Hadano H."/>
            <person name="Hirakawa H."/>
            <person name="Matsutani M."/>
            <person name="Takabe S."/>
            <person name="Matsushita K."/>
            <person name="Azuma Y."/>
        </authorList>
    </citation>
    <scope>NUCLEOTIDE SEQUENCE [LARGE SCALE GENOMIC DNA]</scope>
    <source>
        <strain evidence="1 2">MB58</strain>
    </source>
</reference>
<dbReference type="RefSeq" id="WP_042057164.1">
    <property type="nucleotide sequence ID" value="NZ_BAND01000027.1"/>
</dbReference>
<dbReference type="PANTHER" id="PTHR36439">
    <property type="entry name" value="BLL4334 PROTEIN"/>
    <property type="match status" value="1"/>
</dbReference>
<dbReference type="InterPro" id="IPR012545">
    <property type="entry name" value="DUF1697"/>
</dbReference>
<dbReference type="AlphaFoldDB" id="A0A023D3V5"/>
<sequence length="178" mass="18830">MTGYVALLRAVNVGGTGKLPMSVLTGLCEAAGFARVRTYIASGNVVFQSHGTEAQVRSALEERLRAYAGKEIGVVVRTAREIADVVARNPFVDAPGNRVMALFVDAPLPDDPLDGVTGIGNEQIRLGTREFFVFYPDGMADTRLRIPGGRHGTARNMNTVGKLAEMAAALDQGPIASG</sequence>
<comment type="caution">
    <text evidence="1">The sequence shown here is derived from an EMBL/GenBank/DDBJ whole genome shotgun (WGS) entry which is preliminary data.</text>
</comment>
<keyword evidence="2" id="KW-1185">Reference proteome</keyword>
<dbReference type="SUPFAM" id="SSF160379">
    <property type="entry name" value="SP0830-like"/>
    <property type="match status" value="1"/>
</dbReference>
<dbReference type="PIRSF" id="PIRSF008502">
    <property type="entry name" value="UCP008502"/>
    <property type="match status" value="1"/>
</dbReference>
<dbReference type="Gene3D" id="3.30.70.1280">
    <property type="entry name" value="SP0830-like domains"/>
    <property type="match status" value="1"/>
</dbReference>
<evidence type="ECO:0000313" key="1">
    <source>
        <dbReference type="EMBL" id="GAJ28455.1"/>
    </source>
</evidence>
<dbReference type="Pfam" id="PF08002">
    <property type="entry name" value="DUF1697"/>
    <property type="match status" value="1"/>
</dbReference>
<dbReference type="EMBL" id="BAND01000027">
    <property type="protein sequence ID" value="GAJ28455.1"/>
    <property type="molecule type" value="Genomic_DNA"/>
</dbReference>
<organism evidence="1 2">
    <name type="scientific">Acidomonas methanolica NBRC 104435</name>
    <dbReference type="NCBI Taxonomy" id="1231351"/>
    <lineage>
        <taxon>Bacteria</taxon>
        <taxon>Pseudomonadati</taxon>
        <taxon>Pseudomonadota</taxon>
        <taxon>Alphaproteobacteria</taxon>
        <taxon>Acetobacterales</taxon>
        <taxon>Acetobacteraceae</taxon>
        <taxon>Acidomonas</taxon>
    </lineage>
</organism>
<name>A0A023D3V5_ACIMT</name>
<gene>
    <name evidence="1" type="ORF">Amme_027_006</name>
</gene>
<evidence type="ECO:0000313" key="2">
    <source>
        <dbReference type="Proteomes" id="UP000019760"/>
    </source>
</evidence>
<dbReference type="Proteomes" id="UP000019760">
    <property type="component" value="Unassembled WGS sequence"/>
</dbReference>
<protein>
    <recommendedName>
        <fullName evidence="3">DUF1697 domain-containing protein</fullName>
    </recommendedName>
</protein>
<accession>A0A023D3V5</accession>
<dbReference type="PANTHER" id="PTHR36439:SF1">
    <property type="entry name" value="DUF1697 DOMAIN-CONTAINING PROTEIN"/>
    <property type="match status" value="1"/>
</dbReference>
<dbReference type="OrthoDB" id="9806494at2"/>
<proteinExistence type="predicted"/>
<evidence type="ECO:0008006" key="3">
    <source>
        <dbReference type="Google" id="ProtNLM"/>
    </source>
</evidence>
<reference evidence="2" key="1">
    <citation type="journal article" date="2014" name="FEMS Microbiol. Lett.">
        <title>Draft Genomic DNA Sequence of the Facultatively Methylotrophic Bacterium Acidomonas methanolica type strain MB58.</title>
        <authorList>
            <person name="Higashiura N."/>
            <person name="Hadano H."/>
            <person name="Hirakawa H."/>
            <person name="Matsutani M."/>
            <person name="Takabe S."/>
            <person name="Matsushita K."/>
            <person name="Azuma Y."/>
        </authorList>
    </citation>
    <scope>NUCLEOTIDE SEQUENCE [LARGE SCALE GENOMIC DNA]</scope>
    <source>
        <strain evidence="2">MB58</strain>
    </source>
</reference>